<proteinExistence type="predicted"/>
<evidence type="ECO:0000313" key="3">
    <source>
        <dbReference type="EnsemblProtists" id="EOD11667"/>
    </source>
</evidence>
<dbReference type="KEGG" id="ehx:EMIHUDRAFT_104722"/>
<evidence type="ECO:0000313" key="4">
    <source>
        <dbReference type="Proteomes" id="UP000013827"/>
    </source>
</evidence>
<feature type="transmembrane region" description="Helical" evidence="2">
    <location>
        <begin position="205"/>
        <end position="223"/>
    </location>
</feature>
<feature type="compositionally biased region" description="Basic and acidic residues" evidence="1">
    <location>
        <begin position="15"/>
        <end position="24"/>
    </location>
</feature>
<feature type="transmembrane region" description="Helical" evidence="2">
    <location>
        <begin position="129"/>
        <end position="154"/>
    </location>
</feature>
<feature type="transmembrane region" description="Helical" evidence="2">
    <location>
        <begin position="230"/>
        <end position="249"/>
    </location>
</feature>
<dbReference type="AlphaFoldDB" id="A0A0D3IK82"/>
<dbReference type="Proteomes" id="UP000013827">
    <property type="component" value="Unassembled WGS sequence"/>
</dbReference>
<dbReference type="PaxDb" id="2903-EOD11667"/>
<reference evidence="3" key="2">
    <citation type="submission" date="2024-10" db="UniProtKB">
        <authorList>
            <consortium name="EnsemblProtists"/>
        </authorList>
    </citation>
    <scope>IDENTIFICATION</scope>
</reference>
<feature type="transmembrane region" description="Helical" evidence="2">
    <location>
        <begin position="255"/>
        <end position="275"/>
    </location>
</feature>
<dbReference type="eggNOG" id="ENOG502SUJD">
    <property type="taxonomic scope" value="Eukaryota"/>
</dbReference>
<feature type="transmembrane region" description="Helical" evidence="2">
    <location>
        <begin position="327"/>
        <end position="345"/>
    </location>
</feature>
<dbReference type="HOGENOM" id="CLU_742776_0_0_1"/>
<evidence type="ECO:0000256" key="2">
    <source>
        <dbReference type="SAM" id="Phobius"/>
    </source>
</evidence>
<feature type="transmembrane region" description="Helical" evidence="2">
    <location>
        <begin position="161"/>
        <end position="185"/>
    </location>
</feature>
<feature type="transmembrane region" description="Helical" evidence="2">
    <location>
        <begin position="79"/>
        <end position="99"/>
    </location>
</feature>
<reference evidence="4" key="1">
    <citation type="journal article" date="2013" name="Nature">
        <title>Pan genome of the phytoplankton Emiliania underpins its global distribution.</title>
        <authorList>
            <person name="Read B.A."/>
            <person name="Kegel J."/>
            <person name="Klute M.J."/>
            <person name="Kuo A."/>
            <person name="Lefebvre S.C."/>
            <person name="Maumus F."/>
            <person name="Mayer C."/>
            <person name="Miller J."/>
            <person name="Monier A."/>
            <person name="Salamov A."/>
            <person name="Young J."/>
            <person name="Aguilar M."/>
            <person name="Claverie J.M."/>
            <person name="Frickenhaus S."/>
            <person name="Gonzalez K."/>
            <person name="Herman E.K."/>
            <person name="Lin Y.C."/>
            <person name="Napier J."/>
            <person name="Ogata H."/>
            <person name="Sarno A.F."/>
            <person name="Shmutz J."/>
            <person name="Schroeder D."/>
            <person name="de Vargas C."/>
            <person name="Verret F."/>
            <person name="von Dassow P."/>
            <person name="Valentin K."/>
            <person name="Van de Peer Y."/>
            <person name="Wheeler G."/>
            <person name="Dacks J.B."/>
            <person name="Delwiche C.F."/>
            <person name="Dyhrman S.T."/>
            <person name="Glockner G."/>
            <person name="John U."/>
            <person name="Richards T."/>
            <person name="Worden A.Z."/>
            <person name="Zhang X."/>
            <person name="Grigoriev I.V."/>
            <person name="Allen A.E."/>
            <person name="Bidle K."/>
            <person name="Borodovsky M."/>
            <person name="Bowler C."/>
            <person name="Brownlee C."/>
            <person name="Cock J.M."/>
            <person name="Elias M."/>
            <person name="Gladyshev V.N."/>
            <person name="Groth M."/>
            <person name="Guda C."/>
            <person name="Hadaegh A."/>
            <person name="Iglesias-Rodriguez M.D."/>
            <person name="Jenkins J."/>
            <person name="Jones B.M."/>
            <person name="Lawson T."/>
            <person name="Leese F."/>
            <person name="Lindquist E."/>
            <person name="Lobanov A."/>
            <person name="Lomsadze A."/>
            <person name="Malik S.B."/>
            <person name="Marsh M.E."/>
            <person name="Mackinder L."/>
            <person name="Mock T."/>
            <person name="Mueller-Roeber B."/>
            <person name="Pagarete A."/>
            <person name="Parker M."/>
            <person name="Probert I."/>
            <person name="Quesneville H."/>
            <person name="Raines C."/>
            <person name="Rensing S.A."/>
            <person name="Riano-Pachon D.M."/>
            <person name="Richier S."/>
            <person name="Rokitta S."/>
            <person name="Shiraiwa Y."/>
            <person name="Soanes D.M."/>
            <person name="van der Giezen M."/>
            <person name="Wahlund T.M."/>
            <person name="Williams B."/>
            <person name="Wilson W."/>
            <person name="Wolfe G."/>
            <person name="Wurch L.L."/>
        </authorList>
    </citation>
    <scope>NUCLEOTIDE SEQUENCE</scope>
</reference>
<keyword evidence="4" id="KW-1185">Reference proteome</keyword>
<dbReference type="GeneID" id="17257789"/>
<evidence type="ECO:0000256" key="1">
    <source>
        <dbReference type="SAM" id="MobiDB-lite"/>
    </source>
</evidence>
<keyword evidence="2" id="KW-0472">Membrane</keyword>
<dbReference type="RefSeq" id="XP_005764096.1">
    <property type="nucleotide sequence ID" value="XM_005764039.1"/>
</dbReference>
<organism evidence="3 4">
    <name type="scientific">Emiliania huxleyi (strain CCMP1516)</name>
    <dbReference type="NCBI Taxonomy" id="280463"/>
    <lineage>
        <taxon>Eukaryota</taxon>
        <taxon>Haptista</taxon>
        <taxon>Haptophyta</taxon>
        <taxon>Prymnesiophyceae</taxon>
        <taxon>Isochrysidales</taxon>
        <taxon>Noelaerhabdaceae</taxon>
        <taxon>Emiliania</taxon>
    </lineage>
</organism>
<keyword evidence="2" id="KW-0812">Transmembrane</keyword>
<feature type="region of interest" description="Disordered" evidence="1">
    <location>
        <begin position="1"/>
        <end position="72"/>
    </location>
</feature>
<feature type="transmembrane region" description="Helical" evidence="2">
    <location>
        <begin position="295"/>
        <end position="315"/>
    </location>
</feature>
<keyword evidence="2" id="KW-1133">Transmembrane helix</keyword>
<accession>A0A0D3IK82</accession>
<sequence length="373" mass="40418">MSQPEAYPVQPKPAAAHDGHRDDAVVEPAGEGKGMTRSVSQQMLDGLRDATLGPNQRMHQPSVPGRPAKRAEDPEQRPLSFLLSLIAALSVCASVLLVWTTSTEASELPTLLFDVALGRRGPWSAQDNVAGVAALLLSLIYLVVVDFTVCAAVCTDAAGRWFLLHAIGNLVVAALSLPDLFNWWANPGGALSIGYCTELPFPGCSDWPTVLIVAMHIYHMLAFRLSGDDLFHHLLFVPLIGGVNFAYAWGVAGNILSFFISGLPGGVDYLMLAAVKSGRLSSYTEKRVNCSINTWIRGPGITAFCTIVLGAWSQARHAGEAQDLMPPPLFFTACAIIFFNGQFYAQRVIGNYYIRKAQDYTKRGITKVDLHNS</sequence>
<protein>
    <recommendedName>
        <fullName evidence="5">Glycerophosphocholine acyltransferase 1</fullName>
    </recommendedName>
</protein>
<name>A0A0D3IK82_EMIH1</name>
<dbReference type="EnsemblProtists" id="EOD11667">
    <property type="protein sequence ID" value="EOD11667"/>
    <property type="gene ID" value="EMIHUDRAFT_104722"/>
</dbReference>
<evidence type="ECO:0008006" key="5">
    <source>
        <dbReference type="Google" id="ProtNLM"/>
    </source>
</evidence>